<evidence type="ECO:0000313" key="2">
    <source>
        <dbReference type="Proteomes" id="UP000246104"/>
    </source>
</evidence>
<dbReference type="Proteomes" id="UP000246104">
    <property type="component" value="Unassembled WGS sequence"/>
</dbReference>
<evidence type="ECO:0000313" key="1">
    <source>
        <dbReference type="EMBL" id="PWU23298.1"/>
    </source>
</evidence>
<sequence>MREDVKKLLDKAIDGLVIEAERRGTKRPLYFVSLPDMNGIQLEGLEIALTQQGFKTQLVPISQYGVQTFQLQVTSLPEWFVRKVLCEDQAEQPSSLTIAEVEQLIAIFNSANAYRVGDGGLDVYEDEEKGPFLRELFAKLRAIAAKQ</sequence>
<dbReference type="AlphaFoldDB" id="A0A317JSK6"/>
<accession>A0A317JSK6</accession>
<reference evidence="1 2" key="1">
    <citation type="submission" date="2018-02" db="EMBL/GenBank/DDBJ databases">
        <title>Genomic Reconstructions from Amazon Rainforest and Pasture Soil Reveal Novel Insights into the Physiology of Candidate Phyla in Tropical Sites.</title>
        <authorList>
            <person name="Kroeger M.E."/>
            <person name="Delmont T."/>
            <person name="Eren A.M."/>
            <person name="Guo J."/>
            <person name="Meyer K.M."/>
            <person name="Khan K."/>
            <person name="Rodrigues J.L.M."/>
            <person name="Bohannan B.J.M."/>
            <person name="Tringe S."/>
            <person name="Borges C.D."/>
            <person name="Tiedje J."/>
            <person name="Tsai S.M."/>
            <person name="Nusslein K."/>
        </authorList>
    </citation>
    <scope>NUCLEOTIDE SEQUENCE [LARGE SCALE GENOMIC DNA]</scope>
    <source>
        <strain evidence="1">Amazon FNV 2010 28 9</strain>
    </source>
</reference>
<organism evidence="1 2">
    <name type="scientific">Candidatus Cerribacteria bacterium 'Amazon FNV 2010 28 9'</name>
    <dbReference type="NCBI Taxonomy" id="2081795"/>
    <lineage>
        <taxon>Bacteria</taxon>
        <taxon>Candidatus Cerribacteria</taxon>
    </lineage>
</organism>
<proteinExistence type="predicted"/>
<name>A0A317JSK6_9BACT</name>
<protein>
    <submittedName>
        <fullName evidence="1">Uncharacterized protein</fullName>
    </submittedName>
</protein>
<comment type="caution">
    <text evidence="1">The sequence shown here is derived from an EMBL/GenBank/DDBJ whole genome shotgun (WGS) entry which is preliminary data.</text>
</comment>
<gene>
    <name evidence="1" type="ORF">C5B42_03380</name>
</gene>
<dbReference type="EMBL" id="PSRQ01000039">
    <property type="protein sequence ID" value="PWU23298.1"/>
    <property type="molecule type" value="Genomic_DNA"/>
</dbReference>